<dbReference type="PANTHER" id="PTHR44757">
    <property type="entry name" value="DIGUANYLATE CYCLASE DGCP"/>
    <property type="match status" value="1"/>
</dbReference>
<dbReference type="InterPro" id="IPR000160">
    <property type="entry name" value="GGDEF_dom"/>
</dbReference>
<dbReference type="CDD" id="cd01948">
    <property type="entry name" value="EAL"/>
    <property type="match status" value="1"/>
</dbReference>
<feature type="transmembrane region" description="Helical" evidence="1">
    <location>
        <begin position="55"/>
        <end position="76"/>
    </location>
</feature>
<protein>
    <submittedName>
        <fullName evidence="4">Cyclic di-GMP phosphodiesterase Gmr</fullName>
        <ecNumber evidence="4">3.1.4.52</ecNumber>
    </submittedName>
</protein>
<dbReference type="SUPFAM" id="SSF55073">
    <property type="entry name" value="Nucleotide cyclase"/>
    <property type="match status" value="1"/>
</dbReference>
<keyword evidence="1" id="KW-1133">Transmembrane helix</keyword>
<evidence type="ECO:0000313" key="5">
    <source>
        <dbReference type="Proteomes" id="UP000268844"/>
    </source>
</evidence>
<dbReference type="InterPro" id="IPR043128">
    <property type="entry name" value="Rev_trsase/Diguanyl_cyclase"/>
</dbReference>
<dbReference type="Pfam" id="PF00990">
    <property type="entry name" value="GGDEF"/>
    <property type="match status" value="1"/>
</dbReference>
<dbReference type="InterPro" id="IPR001633">
    <property type="entry name" value="EAL_dom"/>
</dbReference>
<reference evidence="4 5" key="1">
    <citation type="submission" date="2018-12" db="EMBL/GenBank/DDBJ databases">
        <authorList>
            <person name="Criscuolo A."/>
        </authorList>
    </citation>
    <scope>NUCLEOTIDE SEQUENCE [LARGE SCALE GENOMIC DNA]</scope>
    <source>
        <strain evidence="4">ACIP1116281</strain>
    </source>
</reference>
<gene>
    <name evidence="4" type="primary">gmr_3</name>
    <name evidence="4" type="ORF">DEVEQU_01319</name>
</gene>
<evidence type="ECO:0000313" key="4">
    <source>
        <dbReference type="EMBL" id="VDS04188.1"/>
    </source>
</evidence>
<feature type="domain" description="EAL" evidence="2">
    <location>
        <begin position="403"/>
        <end position="653"/>
    </location>
</feature>
<proteinExistence type="predicted"/>
<dbReference type="SUPFAM" id="SSF141868">
    <property type="entry name" value="EAL domain-like"/>
    <property type="match status" value="1"/>
</dbReference>
<dbReference type="Proteomes" id="UP000268844">
    <property type="component" value="Unassembled WGS sequence"/>
</dbReference>
<dbReference type="GO" id="GO:0071111">
    <property type="term" value="F:cyclic-guanylate-specific phosphodiesterase activity"/>
    <property type="evidence" value="ECO:0007669"/>
    <property type="project" value="UniProtKB-EC"/>
</dbReference>
<feature type="transmembrane region" description="Helical" evidence="1">
    <location>
        <begin position="170"/>
        <end position="192"/>
    </location>
</feature>
<dbReference type="RefSeq" id="WP_223214125.1">
    <property type="nucleotide sequence ID" value="NZ_JBHTMH010000002.1"/>
</dbReference>
<dbReference type="NCBIfam" id="TIGR00254">
    <property type="entry name" value="GGDEF"/>
    <property type="match status" value="1"/>
</dbReference>
<dbReference type="Gene3D" id="3.20.20.450">
    <property type="entry name" value="EAL domain"/>
    <property type="match status" value="1"/>
</dbReference>
<dbReference type="PROSITE" id="PS50887">
    <property type="entry name" value="GGDEF"/>
    <property type="match status" value="1"/>
</dbReference>
<evidence type="ECO:0000256" key="1">
    <source>
        <dbReference type="SAM" id="Phobius"/>
    </source>
</evidence>
<keyword evidence="5" id="KW-1185">Reference proteome</keyword>
<name>A0A447I9V9_9HYPH</name>
<dbReference type="Pfam" id="PF00563">
    <property type="entry name" value="EAL"/>
    <property type="match status" value="1"/>
</dbReference>
<dbReference type="PANTHER" id="PTHR44757:SF2">
    <property type="entry name" value="BIOFILM ARCHITECTURE MAINTENANCE PROTEIN MBAA"/>
    <property type="match status" value="1"/>
</dbReference>
<dbReference type="SMART" id="SM00267">
    <property type="entry name" value="GGDEF"/>
    <property type="match status" value="1"/>
</dbReference>
<dbReference type="SMART" id="SM00052">
    <property type="entry name" value="EAL"/>
    <property type="match status" value="1"/>
</dbReference>
<sequence length="657" mass="72352">MLDVVRSWFSVPRDNPELLRAQYAAFSKQVPLLYTILVINTWGLATTHIGLAPDWLAILLPTALTLVCIIRCISWWRSRSYVPSSGEAYQALTRTNRLTAILGVMFVAWSLSLYSYGNAYTQSHIAFFMGITVVSCIFCLMHLRAAALSLMVLVNVPFVLFFSATGNPTFIATSINVALVSVAMLIILNISYRDFTHLIASRKALLQKQGELEQKQVETQALSDENFRLANLDALTDLPNRRSFFFNLEQSFAKARETDTPLVLGILDLDGFKPVNDAYGHGVGDLVLVEVAQRLRDVCGSDITPYRLAGDEFALMVGTHLTEDVILEKADRICALLRMPYPVTNGTAQISASIGFSALSPQCRTAHDLFEQADYALYDAKRGSGRGKAHFFSAAHQSAILQNIAIEHALINGNLEDELYLEFQPIVEAGNGLPMGFEALARWRSPTLGQISPGLFIPVAERAGLISKLTRLLLTKALHQAGAWPAPLRLSFNLSVHDLSIADGLLPLISIITASGFDPRRLDLEITETAMMRDFAQVTQAIDTLKSLGVGISLDDFGTGYSSLTQVHRLPLDKIKIDRSFVVDIDKNPASHKIVKSLVALCRDMDLSCVVEGVETEEELKVLRELGCDLIQGFYFARPLSVDSIAGFLAGPERIRA</sequence>
<accession>A0A447I9V9</accession>
<dbReference type="AlphaFoldDB" id="A0A447I9V9"/>
<feature type="transmembrane region" description="Helical" evidence="1">
    <location>
        <begin position="147"/>
        <end position="164"/>
    </location>
</feature>
<feature type="domain" description="GGDEF" evidence="3">
    <location>
        <begin position="260"/>
        <end position="394"/>
    </location>
</feature>
<dbReference type="CDD" id="cd01949">
    <property type="entry name" value="GGDEF"/>
    <property type="match status" value="1"/>
</dbReference>
<dbReference type="InterPro" id="IPR052155">
    <property type="entry name" value="Biofilm_reg_signaling"/>
</dbReference>
<dbReference type="EC" id="3.1.4.52" evidence="4"/>
<dbReference type="InterPro" id="IPR035919">
    <property type="entry name" value="EAL_sf"/>
</dbReference>
<keyword evidence="4" id="KW-0378">Hydrolase</keyword>
<dbReference type="InterPro" id="IPR029787">
    <property type="entry name" value="Nucleotide_cyclase"/>
</dbReference>
<evidence type="ECO:0000259" key="3">
    <source>
        <dbReference type="PROSITE" id="PS50887"/>
    </source>
</evidence>
<keyword evidence="1" id="KW-0812">Transmembrane</keyword>
<dbReference type="EMBL" id="UZWD01000021">
    <property type="protein sequence ID" value="VDS04188.1"/>
    <property type="molecule type" value="Genomic_DNA"/>
</dbReference>
<dbReference type="PROSITE" id="PS50883">
    <property type="entry name" value="EAL"/>
    <property type="match status" value="1"/>
</dbReference>
<keyword evidence="1" id="KW-0472">Membrane</keyword>
<feature type="transmembrane region" description="Helical" evidence="1">
    <location>
        <begin position="97"/>
        <end position="117"/>
    </location>
</feature>
<organism evidence="4 5">
    <name type="scientific">Devosia equisanguinis</name>
    <dbReference type="NCBI Taxonomy" id="2490941"/>
    <lineage>
        <taxon>Bacteria</taxon>
        <taxon>Pseudomonadati</taxon>
        <taxon>Pseudomonadota</taxon>
        <taxon>Alphaproteobacteria</taxon>
        <taxon>Hyphomicrobiales</taxon>
        <taxon>Devosiaceae</taxon>
        <taxon>Devosia</taxon>
    </lineage>
</organism>
<dbReference type="Gene3D" id="3.30.70.270">
    <property type="match status" value="1"/>
</dbReference>
<feature type="transmembrane region" description="Helical" evidence="1">
    <location>
        <begin position="30"/>
        <end position="49"/>
    </location>
</feature>
<evidence type="ECO:0000259" key="2">
    <source>
        <dbReference type="PROSITE" id="PS50883"/>
    </source>
</evidence>